<dbReference type="InterPro" id="IPR016516">
    <property type="entry name" value="UCP07580"/>
</dbReference>
<dbReference type="PANTHER" id="PTHR39456">
    <property type="entry name" value="METAL-DEPENDENT HYDROLASE"/>
    <property type="match status" value="1"/>
</dbReference>
<proteinExistence type="predicted"/>
<protein>
    <submittedName>
        <fullName evidence="1">Metal-dependent hydrolase</fullName>
    </submittedName>
</protein>
<organism evidence="1 2">
    <name type="scientific">Mycolicibacterium septicum DSM 44393</name>
    <dbReference type="NCBI Taxonomy" id="1341646"/>
    <lineage>
        <taxon>Bacteria</taxon>
        <taxon>Bacillati</taxon>
        <taxon>Actinomycetota</taxon>
        <taxon>Actinomycetes</taxon>
        <taxon>Mycobacteriales</taxon>
        <taxon>Mycobacteriaceae</taxon>
        <taxon>Mycolicibacterium</taxon>
    </lineage>
</organism>
<evidence type="ECO:0000313" key="2">
    <source>
        <dbReference type="Proteomes" id="UP000518188"/>
    </source>
</evidence>
<reference evidence="1 2" key="1">
    <citation type="submission" date="2020-04" db="EMBL/GenBank/DDBJ databases">
        <title>MicrobeNet Type strains.</title>
        <authorList>
            <person name="Nicholson A.C."/>
        </authorList>
    </citation>
    <scope>NUCLEOTIDE SEQUENCE [LARGE SCALE GENOMIC DNA]</scope>
    <source>
        <strain evidence="1 2">ATCC 700731</strain>
    </source>
</reference>
<dbReference type="PANTHER" id="PTHR39456:SF1">
    <property type="entry name" value="METAL-DEPENDENT HYDROLASE"/>
    <property type="match status" value="1"/>
</dbReference>
<name>A0A7X6MIT4_9MYCO</name>
<keyword evidence="1" id="KW-0378">Hydrolase</keyword>
<accession>A0A7X6MIT4</accession>
<sequence length="313" mass="35880">MTDLVVRKIAWGFDASVPFRWQPANPNFGIFCNAFTFIAVPFEKYIISSLRQAQDRLEQDPEVAAEAEAFLRQEAQHAAAHRKHMLALIERYPALEQCYQDTVKSYDDLIKNRPVEFHAAYIANLEATFTPLFKVILDNREALFGGGDQRVASLMMWHFVEEIEHRSSGLILYRHLVPNRWYRVKHFRETFRHTSEVAANIAAAFDEQIPFEERGASARELMSPALLVDEFKFRGPGGTRRRSRQTGAPTLFNAVPTGHLARMAWRLALSQTPNHDPADQPLPDWADTWMREYERGTDMTAFFGAPPDAGNQR</sequence>
<dbReference type="Pfam" id="PF10118">
    <property type="entry name" value="Metal_hydrol"/>
    <property type="match status" value="1"/>
</dbReference>
<gene>
    <name evidence="1" type="ORF">HGA11_00920</name>
</gene>
<dbReference type="AlphaFoldDB" id="A0A7X6MIT4"/>
<comment type="caution">
    <text evidence="1">The sequence shown here is derived from an EMBL/GenBank/DDBJ whole genome shotgun (WGS) entry which is preliminary data.</text>
</comment>
<evidence type="ECO:0000313" key="1">
    <source>
        <dbReference type="EMBL" id="NKZ09525.1"/>
    </source>
</evidence>
<dbReference type="Proteomes" id="UP000518188">
    <property type="component" value="Unassembled WGS sequence"/>
</dbReference>
<dbReference type="RefSeq" id="WP_044517937.1">
    <property type="nucleotide sequence ID" value="NZ_HG322951.1"/>
</dbReference>
<dbReference type="EMBL" id="JAAXPJ010000001">
    <property type="protein sequence ID" value="NKZ09525.1"/>
    <property type="molecule type" value="Genomic_DNA"/>
</dbReference>
<dbReference type="GO" id="GO:0016787">
    <property type="term" value="F:hydrolase activity"/>
    <property type="evidence" value="ECO:0007669"/>
    <property type="project" value="UniProtKB-KW"/>
</dbReference>